<dbReference type="InterPro" id="IPR005845">
    <property type="entry name" value="A-D-PHexomutase_a/b/a-II"/>
</dbReference>
<feature type="domain" description="Alpha-D-phosphohexomutase alpha/beta/alpha" evidence="17">
    <location>
        <begin position="317"/>
        <end position="420"/>
    </location>
</feature>
<evidence type="ECO:0000259" key="17">
    <source>
        <dbReference type="Pfam" id="PF02880"/>
    </source>
</evidence>
<dbReference type="CDD" id="cd03085">
    <property type="entry name" value="PGM1"/>
    <property type="match status" value="1"/>
</dbReference>
<evidence type="ECO:0000259" key="16">
    <source>
        <dbReference type="Pfam" id="PF02879"/>
    </source>
</evidence>
<name>A0ABD1ZJ62_9MARC</name>
<evidence type="ECO:0000256" key="12">
    <source>
        <dbReference type="ARBA" id="ARBA00049318"/>
    </source>
</evidence>
<dbReference type="PANTHER" id="PTHR22573">
    <property type="entry name" value="PHOSPHOHEXOMUTASE FAMILY MEMBER"/>
    <property type="match status" value="1"/>
</dbReference>
<feature type="region of interest" description="Disordered" evidence="14">
    <location>
        <begin position="1"/>
        <end position="21"/>
    </location>
</feature>
<evidence type="ECO:0000256" key="8">
    <source>
        <dbReference type="ARBA" id="ARBA00022842"/>
    </source>
</evidence>
<evidence type="ECO:0000256" key="14">
    <source>
        <dbReference type="SAM" id="MobiDB-lite"/>
    </source>
</evidence>
<evidence type="ECO:0000256" key="5">
    <source>
        <dbReference type="ARBA" id="ARBA00022526"/>
    </source>
</evidence>
<keyword evidence="9" id="KW-0413">Isomerase</keyword>
<sequence>MATFTVKKQQTKPFDGQKPGTSGLRKKVKVFQQEHYLANFVQSTFKALPAEKIRGSTIVVSGDGRYYSEDAIQIIIKIAAANGVGQVWVGQDGLLSTPAVSCIIRDRVGSKGEKAYGAFILTASHNAGGPDEDFGIKYNTENGGPALESLTDKIFENTKNIKEYLIAEGIPHVDIHNTGRSTFSGPSGEFAVEVFDSTEEYVNLMKKIFDFEAISRLLARPDFTFCFDALHGVAGVYAKRIFVTELGAAESSLVNCVPKEDFGGGHPDPNLTYAKQLVKTMGLGSPVPEEIPEFGAAADGDADRNMILGKKFFVTPSDSVAIIAANAVGSIPYFRHGLKGVARSMPTSAALDVVAKGLGLRQFEVPTGWKFFGNLMDAGMCSICGEESFGTGSDHIREKDGIWAVLAWLSILAYRNRDVAADGKLVTVEDIVTLHWKTYGRHYYTRYDYENVDAGAAKNLMDHLVKHHSDLDGLNKIIKDTRPEVAEVALGDEFEYTDPVDGSVSSHQGVRFLFKDGSRLVFRLSGTGSVGATIRLYIEQYQSDRSKTGADAAGTLAPLVQVALVISKMEEFTGRSSPTVIT</sequence>
<feature type="domain" description="Alpha-D-phosphohexomutase alpha/beta/alpha" evidence="15">
    <location>
        <begin position="17"/>
        <end position="164"/>
    </location>
</feature>
<dbReference type="FunFam" id="3.40.120.10:FF:000009">
    <property type="entry name" value="Phosphoglucomutase, cytoplasmic 1"/>
    <property type="match status" value="1"/>
</dbReference>
<dbReference type="InterPro" id="IPR045244">
    <property type="entry name" value="PGM"/>
</dbReference>
<dbReference type="Pfam" id="PF02879">
    <property type="entry name" value="PGM_PMM_II"/>
    <property type="match status" value="1"/>
</dbReference>
<evidence type="ECO:0000313" key="19">
    <source>
        <dbReference type="Proteomes" id="UP001605036"/>
    </source>
</evidence>
<dbReference type="InterPro" id="IPR005841">
    <property type="entry name" value="Alpha-D-phosphohexomutase_SF"/>
</dbReference>
<reference evidence="18 19" key="1">
    <citation type="submission" date="2024-09" db="EMBL/GenBank/DDBJ databases">
        <title>Chromosome-scale assembly of Riccia fluitans.</title>
        <authorList>
            <person name="Paukszto L."/>
            <person name="Sawicki J."/>
            <person name="Karawczyk K."/>
            <person name="Piernik-Szablinska J."/>
            <person name="Szczecinska M."/>
            <person name="Mazdziarz M."/>
        </authorList>
    </citation>
    <scope>NUCLEOTIDE SEQUENCE [LARGE SCALE GENOMIC DNA]</scope>
    <source>
        <strain evidence="18">Rf_01</strain>
        <tissue evidence="18">Aerial parts of the thallus</tissue>
    </source>
</reference>
<keyword evidence="19" id="KW-1185">Reference proteome</keyword>
<evidence type="ECO:0000256" key="4">
    <source>
        <dbReference type="ARBA" id="ARBA00012728"/>
    </source>
</evidence>
<evidence type="ECO:0000256" key="7">
    <source>
        <dbReference type="ARBA" id="ARBA00022723"/>
    </source>
</evidence>
<dbReference type="SUPFAM" id="SSF53738">
    <property type="entry name" value="Phosphoglucomutase, first 3 domains"/>
    <property type="match status" value="3"/>
</dbReference>
<evidence type="ECO:0000313" key="18">
    <source>
        <dbReference type="EMBL" id="KAL2651372.1"/>
    </source>
</evidence>
<evidence type="ECO:0000256" key="6">
    <source>
        <dbReference type="ARBA" id="ARBA00022553"/>
    </source>
</evidence>
<dbReference type="Pfam" id="PF02880">
    <property type="entry name" value="PGM_PMM_III"/>
    <property type="match status" value="1"/>
</dbReference>
<protein>
    <recommendedName>
        <fullName evidence="4">phosphoglucomutase (alpha-D-glucose-1,6-bisphosphate-dependent)</fullName>
        <ecNumber evidence="4">5.4.2.2</ecNumber>
    </recommendedName>
</protein>
<dbReference type="InterPro" id="IPR016055">
    <property type="entry name" value="A-D-PHexomutase_a/b/a-I/II/III"/>
</dbReference>
<evidence type="ECO:0000256" key="10">
    <source>
        <dbReference type="ARBA" id="ARBA00023277"/>
    </source>
</evidence>
<comment type="cofactor">
    <cofactor evidence="2">
        <name>Mg(2+)</name>
        <dbReference type="ChEBI" id="CHEBI:18420"/>
    </cofactor>
</comment>
<gene>
    <name evidence="18" type="ORF">R1flu_019500</name>
</gene>
<dbReference type="GO" id="GO:0046872">
    <property type="term" value="F:metal ion binding"/>
    <property type="evidence" value="ECO:0007669"/>
    <property type="project" value="UniProtKB-KW"/>
</dbReference>
<dbReference type="SUPFAM" id="SSF55957">
    <property type="entry name" value="Phosphoglucomutase, C-terminal domain"/>
    <property type="match status" value="1"/>
</dbReference>
<keyword evidence="10" id="KW-0119">Carbohydrate metabolism</keyword>
<proteinExistence type="inferred from homology"/>
<evidence type="ECO:0000259" key="15">
    <source>
        <dbReference type="Pfam" id="PF02878"/>
    </source>
</evidence>
<dbReference type="Gene3D" id="3.30.310.50">
    <property type="entry name" value="Alpha-D-phosphohexomutase, C-terminal domain"/>
    <property type="match status" value="1"/>
</dbReference>
<comment type="similarity">
    <text evidence="3">Belongs to the phosphohexose mutase family.</text>
</comment>
<evidence type="ECO:0000256" key="9">
    <source>
        <dbReference type="ARBA" id="ARBA00023235"/>
    </source>
</evidence>
<feature type="compositionally biased region" description="Polar residues" evidence="14">
    <location>
        <begin position="1"/>
        <end position="12"/>
    </location>
</feature>
<comment type="catalytic activity">
    <reaction evidence="12">
        <text>alpha-D-glucose 1,6-bisphosphate + L-seryl-[protein] = O-phospho-L-seryl-[protein] + alpha-D-glucose 6-phosphate</text>
        <dbReference type="Rhea" id="RHEA:68752"/>
        <dbReference type="Rhea" id="RHEA-COMP:9863"/>
        <dbReference type="Rhea" id="RHEA-COMP:11604"/>
        <dbReference type="ChEBI" id="CHEBI:29999"/>
        <dbReference type="ChEBI" id="CHEBI:58225"/>
        <dbReference type="ChEBI" id="CHEBI:58392"/>
        <dbReference type="ChEBI" id="CHEBI:83421"/>
    </reaction>
</comment>
<dbReference type="GO" id="GO:0004614">
    <property type="term" value="F:phosphoglucomutase activity"/>
    <property type="evidence" value="ECO:0007669"/>
    <property type="project" value="UniProtKB-EC"/>
</dbReference>
<evidence type="ECO:0000256" key="1">
    <source>
        <dbReference type="ARBA" id="ARBA00000443"/>
    </source>
</evidence>
<dbReference type="InterPro" id="IPR005844">
    <property type="entry name" value="A-D-PHexomutase_a/b/a-I"/>
</dbReference>
<evidence type="ECO:0000256" key="2">
    <source>
        <dbReference type="ARBA" id="ARBA00001946"/>
    </source>
</evidence>
<evidence type="ECO:0000256" key="3">
    <source>
        <dbReference type="ARBA" id="ARBA00010231"/>
    </source>
</evidence>
<dbReference type="InterPro" id="IPR036900">
    <property type="entry name" value="A-D-PHexomutase_C_sf"/>
</dbReference>
<accession>A0ABD1ZJ62</accession>
<dbReference type="PRINTS" id="PR00509">
    <property type="entry name" value="PGMPMM"/>
</dbReference>
<dbReference type="NCBIfam" id="NF005737">
    <property type="entry name" value="PRK07564.1-1"/>
    <property type="match status" value="1"/>
</dbReference>
<comment type="catalytic activity">
    <reaction evidence="1">
        <text>alpha-D-glucose 1-phosphate = alpha-D-glucose 6-phosphate</text>
        <dbReference type="Rhea" id="RHEA:23536"/>
        <dbReference type="ChEBI" id="CHEBI:58225"/>
        <dbReference type="ChEBI" id="CHEBI:58601"/>
        <dbReference type="EC" id="5.4.2.2"/>
    </reaction>
</comment>
<dbReference type="Proteomes" id="UP001605036">
    <property type="component" value="Unassembled WGS sequence"/>
</dbReference>
<comment type="caution">
    <text evidence="18">The sequence shown here is derived from an EMBL/GenBank/DDBJ whole genome shotgun (WGS) entry which is preliminary data.</text>
</comment>
<dbReference type="FunFam" id="3.40.120.10:FF:000004">
    <property type="entry name" value="Phosphoglucomutase 5"/>
    <property type="match status" value="1"/>
</dbReference>
<dbReference type="AlphaFoldDB" id="A0ABD1ZJ62"/>
<organism evidence="18 19">
    <name type="scientific">Riccia fluitans</name>
    <dbReference type="NCBI Taxonomy" id="41844"/>
    <lineage>
        <taxon>Eukaryota</taxon>
        <taxon>Viridiplantae</taxon>
        <taxon>Streptophyta</taxon>
        <taxon>Embryophyta</taxon>
        <taxon>Marchantiophyta</taxon>
        <taxon>Marchantiopsida</taxon>
        <taxon>Marchantiidae</taxon>
        <taxon>Marchantiales</taxon>
        <taxon>Ricciaceae</taxon>
        <taxon>Riccia</taxon>
    </lineage>
</organism>
<dbReference type="FunFam" id="3.40.120.10:FF:000005">
    <property type="entry name" value="Phosphoglucomutase 5"/>
    <property type="match status" value="1"/>
</dbReference>
<evidence type="ECO:0000256" key="13">
    <source>
        <dbReference type="ARBA" id="ARBA00049409"/>
    </source>
</evidence>
<dbReference type="InterPro" id="IPR005846">
    <property type="entry name" value="A-D-PHexomutase_a/b/a-III"/>
</dbReference>
<dbReference type="EMBL" id="JBHFFA010000001">
    <property type="protein sequence ID" value="KAL2651372.1"/>
    <property type="molecule type" value="Genomic_DNA"/>
</dbReference>
<keyword evidence="6" id="KW-0597">Phosphoprotein</keyword>
<dbReference type="Pfam" id="PF02878">
    <property type="entry name" value="PGM_PMM_I"/>
    <property type="match status" value="1"/>
</dbReference>
<keyword evidence="8" id="KW-0460">Magnesium</keyword>
<keyword evidence="5" id="KW-0313">Glucose metabolism</keyword>
<comment type="function">
    <text evidence="11">Catalyzes the reversible isomerization of alpha-D-glucose 1-phosphate to alpha-D-glucose 6-phosphate. The mechanism proceeds via the intermediate compound alpha-D-glucose 1,6-bisphosphate. This enzyme participates in both the breakdown and synthesis of glucose.</text>
</comment>
<feature type="domain" description="Alpha-D-phosphohexomutase alpha/beta/alpha" evidence="16">
    <location>
        <begin position="199"/>
        <end position="308"/>
    </location>
</feature>
<dbReference type="PANTHER" id="PTHR22573:SF2">
    <property type="entry name" value="PHOSPHOGLUCOMUTASE"/>
    <property type="match status" value="1"/>
</dbReference>
<comment type="catalytic activity">
    <reaction evidence="13">
        <text>O-phospho-L-seryl-[protein] + alpha-D-glucose 1-phosphate = alpha-D-glucose 1,6-bisphosphate + L-seryl-[protein]</text>
        <dbReference type="Rhea" id="RHEA:68748"/>
        <dbReference type="Rhea" id="RHEA-COMP:9863"/>
        <dbReference type="Rhea" id="RHEA-COMP:11604"/>
        <dbReference type="ChEBI" id="CHEBI:29999"/>
        <dbReference type="ChEBI" id="CHEBI:58392"/>
        <dbReference type="ChEBI" id="CHEBI:58601"/>
        <dbReference type="ChEBI" id="CHEBI:83421"/>
    </reaction>
</comment>
<dbReference type="Gene3D" id="3.40.120.10">
    <property type="entry name" value="Alpha-D-Glucose-1,6-Bisphosphate, subunit A, domain 3"/>
    <property type="match status" value="3"/>
</dbReference>
<evidence type="ECO:0000256" key="11">
    <source>
        <dbReference type="ARBA" id="ARBA00045679"/>
    </source>
</evidence>
<dbReference type="FunFam" id="3.30.310.50:FF:000002">
    <property type="entry name" value="Phosphoglucomutase 5"/>
    <property type="match status" value="1"/>
</dbReference>
<keyword evidence="7" id="KW-0479">Metal-binding</keyword>
<dbReference type="EC" id="5.4.2.2" evidence="4"/>
<dbReference type="GO" id="GO:0006006">
    <property type="term" value="P:glucose metabolic process"/>
    <property type="evidence" value="ECO:0007669"/>
    <property type="project" value="UniProtKB-KW"/>
</dbReference>
<dbReference type="Pfam" id="PF24947">
    <property type="entry name" value="PGM1_C_vert_fung"/>
    <property type="match status" value="1"/>
</dbReference>